<accession>A0A1X2H1F9</accession>
<dbReference type="InterPro" id="IPR000795">
    <property type="entry name" value="T_Tr_GTP-bd_dom"/>
</dbReference>
<evidence type="ECO:0000259" key="4">
    <source>
        <dbReference type="Pfam" id="PF00009"/>
    </source>
</evidence>
<reference evidence="5 6" key="1">
    <citation type="submission" date="2016-07" db="EMBL/GenBank/DDBJ databases">
        <title>Pervasive Adenine N6-methylation of Active Genes in Fungi.</title>
        <authorList>
            <consortium name="DOE Joint Genome Institute"/>
            <person name="Mondo S.J."/>
            <person name="Dannebaum R.O."/>
            <person name="Kuo R.C."/>
            <person name="Labutti K."/>
            <person name="Haridas S."/>
            <person name="Kuo A."/>
            <person name="Salamov A."/>
            <person name="Ahrendt S.R."/>
            <person name="Lipzen A."/>
            <person name="Sullivan W."/>
            <person name="Andreopoulos W.B."/>
            <person name="Clum A."/>
            <person name="Lindquist E."/>
            <person name="Daum C."/>
            <person name="Ramamoorthy G.K."/>
            <person name="Gryganskyi A."/>
            <person name="Culley D."/>
            <person name="Magnuson J.K."/>
            <person name="James T.Y."/>
            <person name="O'Malley M.A."/>
            <person name="Stajich J.E."/>
            <person name="Spatafora J.W."/>
            <person name="Visel A."/>
            <person name="Grigoriev I.V."/>
        </authorList>
    </citation>
    <scope>NUCLEOTIDE SEQUENCE [LARGE SCALE GENOMIC DNA]</scope>
    <source>
        <strain evidence="5 6">NRRL 2496</strain>
    </source>
</reference>
<comment type="similarity">
    <text evidence="1">Belongs to the TRAFAC class translation factor GTPase superfamily. Classic translation factor GTPase family. EF-Tu/EF-1A subfamily.</text>
</comment>
<dbReference type="GO" id="GO:0005525">
    <property type="term" value="F:GTP binding"/>
    <property type="evidence" value="ECO:0007669"/>
    <property type="project" value="UniProtKB-KW"/>
</dbReference>
<dbReference type="InterPro" id="IPR050055">
    <property type="entry name" value="EF-Tu_GTPase"/>
</dbReference>
<dbReference type="GO" id="GO:0003924">
    <property type="term" value="F:GTPase activity"/>
    <property type="evidence" value="ECO:0007669"/>
    <property type="project" value="InterPro"/>
</dbReference>
<dbReference type="Pfam" id="PF00009">
    <property type="entry name" value="GTP_EFTU"/>
    <property type="match status" value="1"/>
</dbReference>
<evidence type="ECO:0000256" key="2">
    <source>
        <dbReference type="ARBA" id="ARBA00022741"/>
    </source>
</evidence>
<dbReference type="InterPro" id="IPR009001">
    <property type="entry name" value="Transl_elong_EF1A/Init_IF2_C"/>
</dbReference>
<comment type="caution">
    <text evidence="5">The sequence shown here is derived from an EMBL/GenBank/DDBJ whole genome shotgun (WGS) entry which is preliminary data.</text>
</comment>
<keyword evidence="2" id="KW-0547">Nucleotide-binding</keyword>
<keyword evidence="3" id="KW-0342">GTP-binding</keyword>
<name>A0A1X2H1F9_SYNRA</name>
<sequence length="434" mass="48273">MSTDRVLDIRIAILGSQGEGKSTLLGCLTQGRLDNGRGRARLALLRHRHEIETGTTSSISHEIIGIDPNGQLINYGVDDIDTWEDICENSAKVVTFLDLCGYAKYLRTTISGMTGYAPHYACLVVSGDRDSIQFMTREHFSLADMLHVPVFVVITKVDRVSERQVKKVLHLLEDATHRGVRRIQTTEDLSDAASYLIKGQDPIPVFTVSNTNGLNMDLLSRFFGLLTKPDDTNHDDLLQYPVEFQVEEVYFLEDAGHVVSGVLRRGHISLKSPPQSEYYHLGPDAKGDFVKVKVTSIHRHRVSVSEIVCGQAATLALCSEDLEHWRIHKGMALLATETPESFYEFEAEIEVLQCATTGLTAGACGMLRSGSVRQRARIVSALSPKDTIIKGERGKCVFRFLYGPEYLCVGARLLFLEGDTKCMGRVTRLIRTID</sequence>
<dbReference type="InParanoid" id="A0A1X2H1F9"/>
<organism evidence="5 6">
    <name type="scientific">Syncephalastrum racemosum</name>
    <name type="common">Filamentous fungus</name>
    <dbReference type="NCBI Taxonomy" id="13706"/>
    <lineage>
        <taxon>Eukaryota</taxon>
        <taxon>Fungi</taxon>
        <taxon>Fungi incertae sedis</taxon>
        <taxon>Mucoromycota</taxon>
        <taxon>Mucoromycotina</taxon>
        <taxon>Mucoromycetes</taxon>
        <taxon>Mucorales</taxon>
        <taxon>Syncephalastraceae</taxon>
        <taxon>Syncephalastrum</taxon>
    </lineage>
</organism>
<evidence type="ECO:0000313" key="6">
    <source>
        <dbReference type="Proteomes" id="UP000242180"/>
    </source>
</evidence>
<dbReference type="SUPFAM" id="SSF50447">
    <property type="entry name" value="Translation proteins"/>
    <property type="match status" value="1"/>
</dbReference>
<evidence type="ECO:0000256" key="3">
    <source>
        <dbReference type="ARBA" id="ARBA00023134"/>
    </source>
</evidence>
<evidence type="ECO:0000313" key="5">
    <source>
        <dbReference type="EMBL" id="ORY91248.1"/>
    </source>
</evidence>
<feature type="domain" description="Tr-type G" evidence="4">
    <location>
        <begin position="10"/>
        <end position="220"/>
    </location>
</feature>
<dbReference type="InterPro" id="IPR009000">
    <property type="entry name" value="Transl_B-barrel_sf"/>
</dbReference>
<dbReference type="OMA" id="WEDICEN"/>
<keyword evidence="6" id="KW-1185">Reference proteome</keyword>
<dbReference type="PANTHER" id="PTHR43721:SF9">
    <property type="entry name" value="GTP-BINDING PROTEIN 1"/>
    <property type="match status" value="1"/>
</dbReference>
<dbReference type="OrthoDB" id="248233at2759"/>
<dbReference type="Gene3D" id="3.40.50.300">
    <property type="entry name" value="P-loop containing nucleotide triphosphate hydrolases"/>
    <property type="match status" value="1"/>
</dbReference>
<gene>
    <name evidence="5" type="ORF">BCR43DRAFT_447049</name>
</gene>
<dbReference type="EMBL" id="MCGN01000011">
    <property type="protein sequence ID" value="ORY91248.1"/>
    <property type="molecule type" value="Genomic_DNA"/>
</dbReference>
<dbReference type="SUPFAM" id="SSF52540">
    <property type="entry name" value="P-loop containing nucleoside triphosphate hydrolases"/>
    <property type="match status" value="1"/>
</dbReference>
<dbReference type="Gene3D" id="2.40.30.10">
    <property type="entry name" value="Translation factors"/>
    <property type="match status" value="1"/>
</dbReference>
<dbReference type="InterPro" id="IPR027417">
    <property type="entry name" value="P-loop_NTPase"/>
</dbReference>
<dbReference type="GO" id="GO:0003746">
    <property type="term" value="F:translation elongation factor activity"/>
    <property type="evidence" value="ECO:0007669"/>
    <property type="project" value="TreeGrafter"/>
</dbReference>
<dbReference type="Proteomes" id="UP000242180">
    <property type="component" value="Unassembled WGS sequence"/>
</dbReference>
<dbReference type="AlphaFoldDB" id="A0A1X2H1F9"/>
<evidence type="ECO:0000256" key="1">
    <source>
        <dbReference type="ARBA" id="ARBA00007249"/>
    </source>
</evidence>
<protein>
    <submittedName>
        <fullName evidence="5">P-loop containing nucleoside triphosphate hydrolase protein</fullName>
    </submittedName>
</protein>
<proteinExistence type="inferred from homology"/>
<dbReference type="SUPFAM" id="SSF50465">
    <property type="entry name" value="EF-Tu/eEF-1alpha/eIF2-gamma C-terminal domain"/>
    <property type="match status" value="1"/>
</dbReference>
<dbReference type="PANTHER" id="PTHR43721">
    <property type="entry name" value="ELONGATION FACTOR TU-RELATED"/>
    <property type="match status" value="1"/>
</dbReference>
<keyword evidence="5" id="KW-0378">Hydrolase</keyword>